<dbReference type="Gene3D" id="2.20.70.10">
    <property type="match status" value="2"/>
</dbReference>
<dbReference type="SUPFAM" id="SSF51045">
    <property type="entry name" value="WW domain"/>
    <property type="match status" value="2"/>
</dbReference>
<feature type="domain" description="FF" evidence="4">
    <location>
        <begin position="429"/>
        <end position="491"/>
    </location>
</feature>
<reference evidence="5" key="1">
    <citation type="submission" date="2021-06" db="EMBL/GenBank/DDBJ databases">
        <authorList>
            <person name="Kallberg Y."/>
            <person name="Tangrot J."/>
            <person name="Rosling A."/>
        </authorList>
    </citation>
    <scope>NUCLEOTIDE SEQUENCE</scope>
    <source>
        <strain evidence="5">IA702</strain>
    </source>
</reference>
<evidence type="ECO:0000259" key="4">
    <source>
        <dbReference type="PROSITE" id="PS51676"/>
    </source>
</evidence>
<feature type="domain" description="WW" evidence="3">
    <location>
        <begin position="219"/>
        <end position="246"/>
    </location>
</feature>
<dbReference type="Proteomes" id="UP000789572">
    <property type="component" value="Unassembled WGS sequence"/>
</dbReference>
<dbReference type="PANTHER" id="PTHR15377">
    <property type="entry name" value="TRANSCRIPTION ELONGATION REGULATOR 1"/>
    <property type="match status" value="1"/>
</dbReference>
<dbReference type="Pfam" id="PF00397">
    <property type="entry name" value="WW"/>
    <property type="match status" value="1"/>
</dbReference>
<dbReference type="InterPro" id="IPR002713">
    <property type="entry name" value="FF_domain"/>
</dbReference>
<keyword evidence="6" id="KW-1185">Reference proteome</keyword>
<dbReference type="PROSITE" id="PS50020">
    <property type="entry name" value="WW_DOMAIN_2"/>
    <property type="match status" value="2"/>
</dbReference>
<evidence type="ECO:0000259" key="3">
    <source>
        <dbReference type="PROSITE" id="PS50020"/>
    </source>
</evidence>
<dbReference type="PROSITE" id="PS51676">
    <property type="entry name" value="FF"/>
    <property type="match status" value="4"/>
</dbReference>
<dbReference type="InterPro" id="IPR036517">
    <property type="entry name" value="FF_domain_sf"/>
</dbReference>
<evidence type="ECO:0000313" key="5">
    <source>
        <dbReference type="EMBL" id="CAG8488883.1"/>
    </source>
</evidence>
<feature type="compositionally biased region" description="Basic residues" evidence="2">
    <location>
        <begin position="193"/>
        <end position="206"/>
    </location>
</feature>
<comment type="caution">
    <text evidence="5">The sequence shown here is derived from an EMBL/GenBank/DDBJ whole genome shotgun (WGS) entry which is preliminary data.</text>
</comment>
<feature type="region of interest" description="Disordered" evidence="2">
    <location>
        <begin position="1"/>
        <end position="105"/>
    </location>
</feature>
<feature type="compositionally biased region" description="Polar residues" evidence="2">
    <location>
        <begin position="1"/>
        <end position="27"/>
    </location>
</feature>
<dbReference type="InterPro" id="IPR045148">
    <property type="entry name" value="TCRG1-like"/>
</dbReference>
<dbReference type="Pfam" id="PF01846">
    <property type="entry name" value="FF"/>
    <property type="match status" value="4"/>
</dbReference>
<dbReference type="SMART" id="SM00441">
    <property type="entry name" value="FF"/>
    <property type="match status" value="5"/>
</dbReference>
<dbReference type="Gene3D" id="1.10.10.440">
    <property type="entry name" value="FF domain"/>
    <property type="match status" value="5"/>
</dbReference>
<organism evidence="5 6">
    <name type="scientific">Paraglomus occultum</name>
    <dbReference type="NCBI Taxonomy" id="144539"/>
    <lineage>
        <taxon>Eukaryota</taxon>
        <taxon>Fungi</taxon>
        <taxon>Fungi incertae sedis</taxon>
        <taxon>Mucoromycota</taxon>
        <taxon>Glomeromycotina</taxon>
        <taxon>Glomeromycetes</taxon>
        <taxon>Paraglomerales</taxon>
        <taxon>Paraglomeraceae</taxon>
        <taxon>Paraglomus</taxon>
    </lineage>
</organism>
<keyword evidence="1" id="KW-0677">Repeat</keyword>
<feature type="region of interest" description="Disordered" evidence="2">
    <location>
        <begin position="189"/>
        <end position="209"/>
    </location>
</feature>
<dbReference type="GO" id="GO:0003712">
    <property type="term" value="F:transcription coregulator activity"/>
    <property type="evidence" value="ECO:0007669"/>
    <property type="project" value="TreeGrafter"/>
</dbReference>
<feature type="compositionally biased region" description="Basic and acidic residues" evidence="2">
    <location>
        <begin position="276"/>
        <end position="290"/>
    </location>
</feature>
<dbReference type="GO" id="GO:0005634">
    <property type="term" value="C:nucleus"/>
    <property type="evidence" value="ECO:0007669"/>
    <property type="project" value="TreeGrafter"/>
</dbReference>
<feature type="domain" description="FF" evidence="4">
    <location>
        <begin position="578"/>
        <end position="633"/>
    </location>
</feature>
<evidence type="ECO:0000256" key="2">
    <source>
        <dbReference type="SAM" id="MobiDB-lite"/>
    </source>
</evidence>
<dbReference type="SMART" id="SM00456">
    <property type="entry name" value="WW"/>
    <property type="match status" value="2"/>
</dbReference>
<protein>
    <submittedName>
        <fullName evidence="5">76_t:CDS:1</fullName>
    </submittedName>
</protein>
<dbReference type="EMBL" id="CAJVPJ010000165">
    <property type="protein sequence ID" value="CAG8488883.1"/>
    <property type="molecule type" value="Genomic_DNA"/>
</dbReference>
<accession>A0A9N8ZBK6</accession>
<feature type="domain" description="WW" evidence="3">
    <location>
        <begin position="95"/>
        <end position="128"/>
    </location>
</feature>
<feature type="domain" description="FF" evidence="4">
    <location>
        <begin position="368"/>
        <end position="423"/>
    </location>
</feature>
<dbReference type="OrthoDB" id="410044at2759"/>
<dbReference type="AlphaFoldDB" id="A0A9N8ZBK6"/>
<dbReference type="SUPFAM" id="SSF81698">
    <property type="entry name" value="FF domain"/>
    <property type="match status" value="5"/>
</dbReference>
<proteinExistence type="predicted"/>
<gene>
    <name evidence="5" type="ORF">POCULU_LOCUS1956</name>
</gene>
<evidence type="ECO:0000313" key="6">
    <source>
        <dbReference type="Proteomes" id="UP000789572"/>
    </source>
</evidence>
<feature type="region of interest" description="Disordered" evidence="2">
    <location>
        <begin position="264"/>
        <end position="304"/>
    </location>
</feature>
<feature type="region of interest" description="Disordered" evidence="2">
    <location>
        <begin position="341"/>
        <end position="361"/>
    </location>
</feature>
<dbReference type="InterPro" id="IPR001202">
    <property type="entry name" value="WW_dom"/>
</dbReference>
<sequence length="705" mass="82919">MEGAQESPQVDQQSDSKENVTQQQPEQSPEVITHKDQQQSQQERTQKQKPQQKQDLQQQYYYQRHQHQQHQQPSRTQPEKSIPLSSQSPVGPIRASLPPGWTEHRAPNGLFYYYNAATGQSTWERPITVFPPPPPILGGPPMGPPPMGLLPPGFNLSPFQSMSSVMPIPVQQSHLPPVQGFVQPANQQAYVRKDKKKEKKKEKARGKNVSIRQIPGTSWYIVSTTEGNEFFYNSDTKQSVWEPPEEIKEPLKIFKEQERLAEEADKKISESANAKRKVDDNGDRSGEETNKRHRSSDEEGFEGTELTEDDIAFQLQFAEDQEQEQLSMLNEGVYIQNVGSGSTSANNENTANIQKSDNQQNLREAELTNEERSILFKSLLRDMNVSPFAVWEKELPRIIHDPRYILIATLKQRKELFDEYCKERVVELREEKKNKAKNQPPKEEYELLLKEEVTHRSHWDEFKWKFKRDPRFKIFSDDKARERMFRDYVKELKARESERRRAQQKKAEEKFVELLRETREIKSDSSWRKIKRLIDEDPRYDAIDSSKEASLREREAKVRKEMRRRNRDKEYAMKNAMREEAVRAFQTLLIDLVRTHEARWEDKRPDLERDSRFHSEALSLDDKLKLYDEHISELKLKRLKQFHELLDKHVKLDTTWIELLPIVKDDPRAVRLSKNESVLEEYFDAYLEAKVKKAKEESEELLKGK</sequence>
<dbReference type="GO" id="GO:0070063">
    <property type="term" value="F:RNA polymerase binding"/>
    <property type="evidence" value="ECO:0007669"/>
    <property type="project" value="InterPro"/>
</dbReference>
<feature type="compositionally biased region" description="Low complexity" evidence="2">
    <location>
        <begin position="38"/>
        <end position="76"/>
    </location>
</feature>
<feature type="domain" description="FF" evidence="4">
    <location>
        <begin position="504"/>
        <end position="564"/>
    </location>
</feature>
<dbReference type="PANTHER" id="PTHR15377:SF3">
    <property type="entry name" value="WW DOMAIN-CONTAINING PROTEIN"/>
    <property type="match status" value="1"/>
</dbReference>
<evidence type="ECO:0000256" key="1">
    <source>
        <dbReference type="ARBA" id="ARBA00022737"/>
    </source>
</evidence>
<name>A0A9N8ZBK6_9GLOM</name>
<dbReference type="CDD" id="cd00201">
    <property type="entry name" value="WW"/>
    <property type="match status" value="2"/>
</dbReference>
<dbReference type="PROSITE" id="PS01159">
    <property type="entry name" value="WW_DOMAIN_1"/>
    <property type="match status" value="1"/>
</dbReference>
<dbReference type="InterPro" id="IPR036020">
    <property type="entry name" value="WW_dom_sf"/>
</dbReference>